<accession>A0A3G3K2P8</accession>
<sequence length="109" mass="12516">MERKKPEGLNNAMQRIRFFYKMFLREPLWFKVLGIVSLVLSILLSGSLVSDSEYAQSAAKLAAAVFFGTWAVKMRRNQQLLIVFSIVAALCIYLSWDHFHIAQQEGMTE</sequence>
<dbReference type="Proteomes" id="UP000269097">
    <property type="component" value="Chromosome"/>
</dbReference>
<gene>
    <name evidence="2" type="ORF">EAV92_21090</name>
</gene>
<feature type="transmembrane region" description="Helical" evidence="1">
    <location>
        <begin position="79"/>
        <end position="96"/>
    </location>
</feature>
<dbReference type="EMBL" id="CP033433">
    <property type="protein sequence ID" value="AYQ74825.1"/>
    <property type="molecule type" value="Genomic_DNA"/>
</dbReference>
<dbReference type="KEGG" id="coh:EAV92_21090"/>
<feature type="transmembrane region" description="Helical" evidence="1">
    <location>
        <begin position="28"/>
        <end position="48"/>
    </location>
</feature>
<evidence type="ECO:0000313" key="2">
    <source>
        <dbReference type="EMBL" id="AYQ74825.1"/>
    </source>
</evidence>
<keyword evidence="1" id="KW-1133">Transmembrane helix</keyword>
<keyword evidence="3" id="KW-1185">Reference proteome</keyword>
<organism evidence="2 3">
    <name type="scientific">Cohnella candidum</name>
    <dbReference type="NCBI Taxonomy" id="2674991"/>
    <lineage>
        <taxon>Bacteria</taxon>
        <taxon>Bacillati</taxon>
        <taxon>Bacillota</taxon>
        <taxon>Bacilli</taxon>
        <taxon>Bacillales</taxon>
        <taxon>Paenibacillaceae</taxon>
        <taxon>Cohnella</taxon>
    </lineage>
</organism>
<protein>
    <submittedName>
        <fullName evidence="2">Uncharacterized protein</fullName>
    </submittedName>
</protein>
<proteinExistence type="predicted"/>
<feature type="transmembrane region" description="Helical" evidence="1">
    <location>
        <begin position="54"/>
        <end position="72"/>
    </location>
</feature>
<keyword evidence="1" id="KW-0812">Transmembrane</keyword>
<name>A0A3G3K2P8_9BACL</name>
<evidence type="ECO:0000313" key="3">
    <source>
        <dbReference type="Proteomes" id="UP000269097"/>
    </source>
</evidence>
<reference evidence="2 3" key="1">
    <citation type="submission" date="2018-10" db="EMBL/GenBank/DDBJ databases">
        <title>Genome Sequence of Cohnella sp.</title>
        <authorList>
            <person name="Srinivasan S."/>
            <person name="Kim M.K."/>
        </authorList>
    </citation>
    <scope>NUCLEOTIDE SEQUENCE [LARGE SCALE GENOMIC DNA]</scope>
    <source>
        <strain evidence="2 3">18JY8-7</strain>
    </source>
</reference>
<keyword evidence="1" id="KW-0472">Membrane</keyword>
<evidence type="ECO:0000256" key="1">
    <source>
        <dbReference type="SAM" id="Phobius"/>
    </source>
</evidence>
<dbReference type="AlphaFoldDB" id="A0A3G3K2P8"/>